<evidence type="ECO:0000313" key="2">
    <source>
        <dbReference type="EMBL" id="CAB4712728.1"/>
    </source>
</evidence>
<protein>
    <submittedName>
        <fullName evidence="3">Unannotated protein</fullName>
    </submittedName>
</protein>
<gene>
    <name evidence="2" type="ORF">UFOPK2662_00200</name>
    <name evidence="3" type="ORF">UFOPK2942_00493</name>
    <name evidence="4" type="ORF">UFOPK4242_00443</name>
    <name evidence="5" type="ORF">UFOPK4382_00241</name>
</gene>
<dbReference type="Pfam" id="PF08818">
    <property type="entry name" value="DUF1801"/>
    <property type="match status" value="1"/>
</dbReference>
<reference evidence="3" key="1">
    <citation type="submission" date="2020-05" db="EMBL/GenBank/DDBJ databases">
        <authorList>
            <person name="Chiriac C."/>
            <person name="Salcher M."/>
            <person name="Ghai R."/>
            <person name="Kavagutti S V."/>
        </authorList>
    </citation>
    <scope>NUCLEOTIDE SEQUENCE</scope>
</reference>
<evidence type="ECO:0000313" key="5">
    <source>
        <dbReference type="EMBL" id="CAB5071973.1"/>
    </source>
</evidence>
<dbReference type="EMBL" id="CAFAAA010000010">
    <property type="protein sequence ID" value="CAB4777605.1"/>
    <property type="molecule type" value="Genomic_DNA"/>
</dbReference>
<dbReference type="EMBL" id="CAFBRA010000008">
    <property type="protein sequence ID" value="CAB5071973.1"/>
    <property type="molecule type" value="Genomic_DNA"/>
</dbReference>
<evidence type="ECO:0000313" key="4">
    <source>
        <dbReference type="EMBL" id="CAB5040996.1"/>
    </source>
</evidence>
<accession>A0A6J6W2J1</accession>
<dbReference type="InterPro" id="IPR016786">
    <property type="entry name" value="YdeI_bac"/>
</dbReference>
<proteinExistence type="predicted"/>
<dbReference type="AlphaFoldDB" id="A0A6J6W2J1"/>
<name>A0A6J6W2J1_9ZZZZ</name>
<organism evidence="3">
    <name type="scientific">freshwater metagenome</name>
    <dbReference type="NCBI Taxonomy" id="449393"/>
    <lineage>
        <taxon>unclassified sequences</taxon>
        <taxon>metagenomes</taxon>
        <taxon>ecological metagenomes</taxon>
    </lineage>
</organism>
<dbReference type="PIRSF" id="PIRSF021308">
    <property type="entry name" value="UCP021308"/>
    <property type="match status" value="1"/>
</dbReference>
<evidence type="ECO:0000313" key="3">
    <source>
        <dbReference type="EMBL" id="CAB4777605.1"/>
    </source>
</evidence>
<evidence type="ECO:0000259" key="1">
    <source>
        <dbReference type="Pfam" id="PF08818"/>
    </source>
</evidence>
<dbReference type="Gene3D" id="3.90.1150.200">
    <property type="match status" value="1"/>
</dbReference>
<dbReference type="SUPFAM" id="SSF159888">
    <property type="entry name" value="YdhG-like"/>
    <property type="match status" value="1"/>
</dbReference>
<dbReference type="InterPro" id="IPR014922">
    <property type="entry name" value="YdhG-like"/>
</dbReference>
<dbReference type="Pfam" id="PF13376">
    <property type="entry name" value="OmdA"/>
    <property type="match status" value="1"/>
</dbReference>
<feature type="domain" description="YdhG-like" evidence="1">
    <location>
        <begin position="15"/>
        <end position="112"/>
    </location>
</feature>
<dbReference type="EMBL" id="CAEZYI010000005">
    <property type="protein sequence ID" value="CAB4712728.1"/>
    <property type="molecule type" value="Genomic_DNA"/>
</dbReference>
<sequence length="193" mass="22007">MNKRVDIFIRNAPQWQEEFSFLRELALKSGLTEDLKWNHPCYTLDNANVFLIHGFKKYCAIAFFKGSLMKDPQKILIQQTENVQSSRQIRFTSLAEIKKMKKTINSYMAQAIAIEEAGLKAEFTKTAELVVPAEIELALKKLPGLAPAFKRLTPGRKRAYVLHFSSAKQQKTMEARVERCAPKILAGKGPNEY</sequence>
<dbReference type="EMBL" id="CAFBQC010000014">
    <property type="protein sequence ID" value="CAB5040996.1"/>
    <property type="molecule type" value="Genomic_DNA"/>
</dbReference>